<reference evidence="5 6" key="1">
    <citation type="submission" date="2015-07" db="EMBL/GenBank/DDBJ databases">
        <title>The genome of Pseudoloma neurophilia, a relevant intracellular parasite of the zebrafish.</title>
        <authorList>
            <person name="Ndikumana S."/>
            <person name="Pelin A."/>
            <person name="Sanders J."/>
            <person name="Corradi N."/>
        </authorList>
    </citation>
    <scope>NUCLEOTIDE SEQUENCE [LARGE SCALE GENOMIC DNA]</scope>
    <source>
        <strain evidence="5 6">MK1</strain>
    </source>
</reference>
<dbReference type="Gene3D" id="3.60.20.10">
    <property type="entry name" value="Glutamine Phosphoribosylpyrophosphate, subunit 1, domain 1"/>
    <property type="match status" value="1"/>
</dbReference>
<evidence type="ECO:0000256" key="2">
    <source>
        <dbReference type="PROSITE-ProRule" id="PRU00808"/>
    </source>
</evidence>
<dbReference type="InterPro" id="IPR023332">
    <property type="entry name" value="Proteasome_alpha-type"/>
</dbReference>
<evidence type="ECO:0000259" key="4">
    <source>
        <dbReference type="PROSITE" id="PS00388"/>
    </source>
</evidence>
<keyword evidence="1 2" id="KW-0647">Proteasome</keyword>
<protein>
    <recommendedName>
        <fullName evidence="3">Proteasome subunit alpha type</fullName>
    </recommendedName>
</protein>
<dbReference type="CDD" id="cd01911">
    <property type="entry name" value="proteasome_alpha"/>
    <property type="match status" value="1"/>
</dbReference>
<dbReference type="InterPro" id="IPR029055">
    <property type="entry name" value="Ntn_hydrolases_N"/>
</dbReference>
<dbReference type="SUPFAM" id="SSF56235">
    <property type="entry name" value="N-terminal nucleophile aminohydrolases (Ntn hydrolases)"/>
    <property type="match status" value="1"/>
</dbReference>
<dbReference type="PROSITE" id="PS51475">
    <property type="entry name" value="PROTEASOME_ALPHA_2"/>
    <property type="match status" value="1"/>
</dbReference>
<dbReference type="SMART" id="SM00948">
    <property type="entry name" value="Proteasome_A_N"/>
    <property type="match status" value="1"/>
</dbReference>
<dbReference type="InterPro" id="IPR000426">
    <property type="entry name" value="Proteasome_asu_N"/>
</dbReference>
<dbReference type="GO" id="GO:0006511">
    <property type="term" value="P:ubiquitin-dependent protein catabolic process"/>
    <property type="evidence" value="ECO:0007669"/>
    <property type="project" value="InterPro"/>
</dbReference>
<dbReference type="GO" id="GO:0019773">
    <property type="term" value="C:proteasome core complex, alpha-subunit complex"/>
    <property type="evidence" value="ECO:0007669"/>
    <property type="project" value="UniProtKB-UniRule"/>
</dbReference>
<evidence type="ECO:0000313" key="6">
    <source>
        <dbReference type="Proteomes" id="UP000051530"/>
    </source>
</evidence>
<name>A0A0R0LR62_9MICR</name>
<dbReference type="GO" id="GO:0005737">
    <property type="term" value="C:cytoplasm"/>
    <property type="evidence" value="ECO:0007669"/>
    <property type="project" value="UniProtKB-SubCell"/>
</dbReference>
<dbReference type="PROSITE" id="PS00388">
    <property type="entry name" value="PROTEASOME_ALPHA_1"/>
    <property type="match status" value="1"/>
</dbReference>
<feature type="domain" description="Proteasome alpha-type subunits" evidence="4">
    <location>
        <begin position="13"/>
        <end position="35"/>
    </location>
</feature>
<dbReference type="PANTHER" id="PTHR11599">
    <property type="entry name" value="PROTEASOME SUBUNIT ALPHA/BETA"/>
    <property type="match status" value="1"/>
</dbReference>
<dbReference type="VEuPathDB" id="MicrosporidiaDB:M153_15306000744"/>
<comment type="caution">
    <text evidence="5">The sequence shown here is derived from an EMBL/GenBank/DDBJ whole genome shotgun (WGS) entry which is preliminary data.</text>
</comment>
<feature type="non-terminal residue" evidence="5">
    <location>
        <position position="1"/>
    </location>
</feature>
<sequence>NFKILCLPLEMSFDQDVNSYSPEGRIYQIEYAMMATNHGVTTLAVTTNNSVIVISEKKLISKLQVSKNTTKHFKIDKHIGMSFSGIMADAHVIIDKSRSLVYNYKNKYNEKLTIIGLLKGLSEQSLQFSEKDFSKRIFSRPFGVSVLIASYENIPKLYIFDPSGSYIQYKAKSIGNASQVIDDELKIKYNQELSDKDAIISSLKILKEVMKEKMQKENIEIMVVDKNGVHFFTEEKVQEYITVLGSK</sequence>
<keyword evidence="3" id="KW-0539">Nucleus</keyword>
<comment type="subunit">
    <text evidence="3">The 26S proteasome consists of a 20S proteasome core and two 19S regulatory subunits.</text>
</comment>
<dbReference type="Proteomes" id="UP000051530">
    <property type="component" value="Unassembled WGS sequence"/>
</dbReference>
<dbReference type="AlphaFoldDB" id="A0A0R0LR62"/>
<dbReference type="InterPro" id="IPR001353">
    <property type="entry name" value="Proteasome_sua/b"/>
</dbReference>
<evidence type="ECO:0000256" key="1">
    <source>
        <dbReference type="ARBA" id="ARBA00022942"/>
    </source>
</evidence>
<gene>
    <name evidence="5" type="ORF">M153_15306000744</name>
</gene>
<keyword evidence="3" id="KW-0963">Cytoplasm</keyword>
<proteinExistence type="inferred from homology"/>
<dbReference type="Pfam" id="PF10584">
    <property type="entry name" value="Proteasome_A_N"/>
    <property type="match status" value="1"/>
</dbReference>
<evidence type="ECO:0000313" key="5">
    <source>
        <dbReference type="EMBL" id="KRH91997.1"/>
    </source>
</evidence>
<evidence type="ECO:0000256" key="3">
    <source>
        <dbReference type="RuleBase" id="RU000551"/>
    </source>
</evidence>
<comment type="subcellular location">
    <subcellularLocation>
        <location evidence="3">Cytoplasm</location>
    </subcellularLocation>
    <subcellularLocation>
        <location evidence="3">Nucleus</location>
    </subcellularLocation>
</comment>
<keyword evidence="6" id="KW-1185">Reference proteome</keyword>
<dbReference type="InterPro" id="IPR050115">
    <property type="entry name" value="Proteasome_alpha"/>
</dbReference>
<dbReference type="GO" id="GO:0005634">
    <property type="term" value="C:nucleus"/>
    <property type="evidence" value="ECO:0007669"/>
    <property type="project" value="UniProtKB-SubCell"/>
</dbReference>
<comment type="similarity">
    <text evidence="2 3">Belongs to the peptidase T1A family.</text>
</comment>
<organism evidence="5 6">
    <name type="scientific">Pseudoloma neurophilia</name>
    <dbReference type="NCBI Taxonomy" id="146866"/>
    <lineage>
        <taxon>Eukaryota</taxon>
        <taxon>Fungi</taxon>
        <taxon>Fungi incertae sedis</taxon>
        <taxon>Microsporidia</taxon>
        <taxon>Pseudoloma</taxon>
    </lineage>
</organism>
<dbReference type="EMBL" id="LGUB01001318">
    <property type="protein sequence ID" value="KRH91997.1"/>
    <property type="molecule type" value="Genomic_DNA"/>
</dbReference>
<dbReference type="OrthoDB" id="431557at2759"/>
<dbReference type="Pfam" id="PF00227">
    <property type="entry name" value="Proteasome"/>
    <property type="match status" value="1"/>
</dbReference>
<accession>A0A0R0LR62</accession>